<evidence type="ECO:0000256" key="1">
    <source>
        <dbReference type="ARBA" id="ARBA00004173"/>
    </source>
</evidence>
<evidence type="ECO:0000313" key="7">
    <source>
        <dbReference type="EMBL" id="KAE8009052.1"/>
    </source>
</evidence>
<evidence type="ECO:0000256" key="4">
    <source>
        <dbReference type="ARBA" id="ARBA00022946"/>
    </source>
</evidence>
<dbReference type="PROSITE" id="PS51375">
    <property type="entry name" value="PPR"/>
    <property type="match status" value="1"/>
</dbReference>
<dbReference type="Pfam" id="PF13812">
    <property type="entry name" value="PPR_3"/>
    <property type="match status" value="1"/>
</dbReference>
<evidence type="ECO:0000313" key="8">
    <source>
        <dbReference type="Proteomes" id="UP000327013"/>
    </source>
</evidence>
<dbReference type="FunFam" id="1.25.40.10:FF:000394">
    <property type="entry name" value="Pentatricopeptide repeat-containing protein, mitochondrial"/>
    <property type="match status" value="1"/>
</dbReference>
<dbReference type="SUPFAM" id="SSF48371">
    <property type="entry name" value="ARM repeat"/>
    <property type="match status" value="1"/>
</dbReference>
<dbReference type="InterPro" id="IPR016024">
    <property type="entry name" value="ARM-type_fold"/>
</dbReference>
<dbReference type="GO" id="GO:0003729">
    <property type="term" value="F:mRNA binding"/>
    <property type="evidence" value="ECO:0007669"/>
    <property type="project" value="UniProtKB-ARBA"/>
</dbReference>
<evidence type="ECO:0000256" key="3">
    <source>
        <dbReference type="ARBA" id="ARBA00022737"/>
    </source>
</evidence>
<dbReference type="GO" id="GO:0005739">
    <property type="term" value="C:mitochondrion"/>
    <property type="evidence" value="ECO:0007669"/>
    <property type="project" value="UniProtKB-SubCell"/>
</dbReference>
<proteinExistence type="inferred from homology"/>
<sequence length="430" mass="48232">MRDLEFSITVYACNQMITLYKKLDKKRVANILLLMEKENVKPSLLTYRLLIDIKGASNDIVGVEQLFETMKAEGVLPDINVLATMARHYISGGLKDKALTVLKEIEEGELKEAWGKLGKVENAEAIFEMMLQKWKKMSSRHYSVLLEVYVNHKLVTKGKDLVKQMGDSGCWIDPFTWDALVRLYLASGDVEKADSILHKAAQQNQARPLFNTCMVIMEQYAKRGDIHNTEKCFLRMKQFGYTSRLKPFDILIQAYINAKSPAYGFLERMKAEKLFPNKAFAAQLEKVDNAVRDNASGAVARMIMVHPESIPLNQLIIVFGSVSLGCFSLVLPVFLKVLPLKEDHEESMTVYGCISTLVLSSNPQILSLVPELVNLFAQVVGSPEETSEVKALVGRAFSHLISLYGQQIQPLLSNLPPMHSNALAAFAQRS</sequence>
<comment type="similarity">
    <text evidence="2">Belongs to the PPR family. P subfamily.</text>
</comment>
<dbReference type="Gene3D" id="1.25.40.10">
    <property type="entry name" value="Tetratricopeptide repeat domain"/>
    <property type="match status" value="2"/>
</dbReference>
<dbReference type="InterPro" id="IPR002885">
    <property type="entry name" value="PPR_rpt"/>
</dbReference>
<feature type="repeat" description="PPR" evidence="6">
    <location>
        <begin position="173"/>
        <end position="208"/>
    </location>
</feature>
<dbReference type="PANTHER" id="PTHR45717">
    <property type="entry name" value="OS12G0527900 PROTEIN"/>
    <property type="match status" value="1"/>
</dbReference>
<keyword evidence="5" id="KW-0496">Mitochondrion</keyword>
<dbReference type="EMBL" id="CM017322">
    <property type="protein sequence ID" value="KAE8009052.1"/>
    <property type="molecule type" value="Genomic_DNA"/>
</dbReference>
<keyword evidence="4" id="KW-0809">Transit peptide</keyword>
<keyword evidence="8" id="KW-1185">Reference proteome</keyword>
<name>A0A5N6QSY9_9ROSI</name>
<dbReference type="InterPro" id="IPR011989">
    <property type="entry name" value="ARM-like"/>
</dbReference>
<evidence type="ECO:0000256" key="6">
    <source>
        <dbReference type="PROSITE-ProRule" id="PRU00708"/>
    </source>
</evidence>
<keyword evidence="3" id="KW-0677">Repeat</keyword>
<dbReference type="Gene3D" id="1.25.10.10">
    <property type="entry name" value="Leucine-rich Repeat Variant"/>
    <property type="match status" value="1"/>
</dbReference>
<dbReference type="PANTHER" id="PTHR45717:SF38">
    <property type="entry name" value="PENTACOTRIPEPTIDE-REPEAT REGION OF PRORP DOMAIN-CONTAINING PROTEIN"/>
    <property type="match status" value="1"/>
</dbReference>
<evidence type="ECO:0000256" key="2">
    <source>
        <dbReference type="ARBA" id="ARBA00007626"/>
    </source>
</evidence>
<dbReference type="AlphaFoldDB" id="A0A5N6QSY9"/>
<evidence type="ECO:0008006" key="9">
    <source>
        <dbReference type="Google" id="ProtNLM"/>
    </source>
</evidence>
<dbReference type="Pfam" id="PF01535">
    <property type="entry name" value="PPR"/>
    <property type="match status" value="4"/>
</dbReference>
<organism evidence="7 8">
    <name type="scientific">Carpinus fangiana</name>
    <dbReference type="NCBI Taxonomy" id="176857"/>
    <lineage>
        <taxon>Eukaryota</taxon>
        <taxon>Viridiplantae</taxon>
        <taxon>Streptophyta</taxon>
        <taxon>Embryophyta</taxon>
        <taxon>Tracheophyta</taxon>
        <taxon>Spermatophyta</taxon>
        <taxon>Magnoliopsida</taxon>
        <taxon>eudicotyledons</taxon>
        <taxon>Gunneridae</taxon>
        <taxon>Pentapetalae</taxon>
        <taxon>rosids</taxon>
        <taxon>fabids</taxon>
        <taxon>Fagales</taxon>
        <taxon>Betulaceae</taxon>
        <taxon>Carpinus</taxon>
    </lineage>
</organism>
<dbReference type="InterPro" id="IPR011990">
    <property type="entry name" value="TPR-like_helical_dom_sf"/>
</dbReference>
<accession>A0A5N6QSY9</accession>
<reference evidence="7 8" key="1">
    <citation type="submission" date="2019-06" db="EMBL/GenBank/DDBJ databases">
        <title>A chromosomal-level reference genome of Carpinus fangiana (Coryloideae, Betulaceae).</title>
        <authorList>
            <person name="Yang X."/>
            <person name="Wang Z."/>
            <person name="Zhang L."/>
            <person name="Hao G."/>
            <person name="Liu J."/>
            <person name="Yang Y."/>
        </authorList>
    </citation>
    <scope>NUCLEOTIDE SEQUENCE [LARGE SCALE GENOMIC DNA]</scope>
    <source>
        <strain evidence="7">Cfa_2016G</strain>
        <tissue evidence="7">Leaf</tissue>
    </source>
</reference>
<dbReference type="Proteomes" id="UP000327013">
    <property type="component" value="Chromosome 2"/>
</dbReference>
<protein>
    <recommendedName>
        <fullName evidence="9">Pentacotripeptide-repeat region of PRORP domain-containing protein</fullName>
    </recommendedName>
</protein>
<gene>
    <name evidence="7" type="ORF">FH972_005509</name>
</gene>
<evidence type="ECO:0000256" key="5">
    <source>
        <dbReference type="ARBA" id="ARBA00023128"/>
    </source>
</evidence>
<comment type="subcellular location">
    <subcellularLocation>
        <location evidence="1">Mitochondrion</location>
    </subcellularLocation>
</comment>
<dbReference type="OrthoDB" id="739241at2759"/>